<feature type="domain" description="EamA" evidence="7">
    <location>
        <begin position="159"/>
        <end position="293"/>
    </location>
</feature>
<dbReference type="Gene3D" id="1.10.3730.20">
    <property type="match status" value="1"/>
</dbReference>
<dbReference type="Pfam" id="PF00892">
    <property type="entry name" value="EamA"/>
    <property type="match status" value="2"/>
</dbReference>
<dbReference type="EMBL" id="AP014946">
    <property type="protein sequence ID" value="BAT61342.1"/>
    <property type="molecule type" value="Genomic_DNA"/>
</dbReference>
<dbReference type="SUPFAM" id="SSF103481">
    <property type="entry name" value="Multidrug resistance efflux transporter EmrE"/>
    <property type="match status" value="2"/>
</dbReference>
<proteinExistence type="inferred from homology"/>
<dbReference type="Proteomes" id="UP000236884">
    <property type="component" value="Chromosome"/>
</dbReference>
<feature type="transmembrane region" description="Helical" evidence="6">
    <location>
        <begin position="99"/>
        <end position="121"/>
    </location>
</feature>
<evidence type="ECO:0000256" key="1">
    <source>
        <dbReference type="ARBA" id="ARBA00004141"/>
    </source>
</evidence>
<keyword evidence="4 6" id="KW-1133">Transmembrane helix</keyword>
<feature type="transmembrane region" description="Helical" evidence="6">
    <location>
        <begin position="189"/>
        <end position="207"/>
    </location>
</feature>
<accession>A0A0S3PZM5</accession>
<evidence type="ECO:0000256" key="5">
    <source>
        <dbReference type="ARBA" id="ARBA00023136"/>
    </source>
</evidence>
<evidence type="ECO:0000256" key="3">
    <source>
        <dbReference type="ARBA" id="ARBA00022692"/>
    </source>
</evidence>
<protein>
    <submittedName>
        <fullName evidence="8">O-acetylserine/cysteine export protein</fullName>
    </submittedName>
</protein>
<evidence type="ECO:0000256" key="2">
    <source>
        <dbReference type="ARBA" id="ARBA00007362"/>
    </source>
</evidence>
<keyword evidence="5 6" id="KW-0472">Membrane</keyword>
<dbReference type="InterPro" id="IPR000620">
    <property type="entry name" value="EamA_dom"/>
</dbReference>
<feature type="transmembrane region" description="Helical" evidence="6">
    <location>
        <begin position="73"/>
        <end position="93"/>
    </location>
</feature>
<dbReference type="InterPro" id="IPR037185">
    <property type="entry name" value="EmrE-like"/>
</dbReference>
<dbReference type="PANTHER" id="PTHR32322">
    <property type="entry name" value="INNER MEMBRANE TRANSPORTER"/>
    <property type="match status" value="1"/>
</dbReference>
<keyword evidence="9" id="KW-1185">Reference proteome</keyword>
<feature type="transmembrane region" description="Helical" evidence="6">
    <location>
        <begin position="43"/>
        <end position="61"/>
    </location>
</feature>
<reference evidence="8 9" key="1">
    <citation type="submission" date="2015-08" db="EMBL/GenBank/DDBJ databases">
        <title>Investigation of the bacterial diversity of lava forest soil.</title>
        <authorList>
            <person name="Lee J.S."/>
        </authorList>
    </citation>
    <scope>NUCLEOTIDE SEQUENCE [LARGE SCALE GENOMIC DNA]</scope>
    <source>
        <strain evidence="8 9">GJW-30</strain>
    </source>
</reference>
<organism evidence="8 9">
    <name type="scientific">Variibacter gotjawalensis</name>
    <dbReference type="NCBI Taxonomy" id="1333996"/>
    <lineage>
        <taxon>Bacteria</taxon>
        <taxon>Pseudomonadati</taxon>
        <taxon>Pseudomonadota</taxon>
        <taxon>Alphaproteobacteria</taxon>
        <taxon>Hyphomicrobiales</taxon>
        <taxon>Nitrobacteraceae</taxon>
        <taxon>Variibacter</taxon>
    </lineage>
</organism>
<name>A0A0S3PZM5_9BRAD</name>
<dbReference type="RefSeq" id="WP_165391587.1">
    <property type="nucleotide sequence ID" value="NZ_AP014946.1"/>
</dbReference>
<dbReference type="GO" id="GO:0016020">
    <property type="term" value="C:membrane"/>
    <property type="evidence" value="ECO:0007669"/>
    <property type="project" value="UniProtKB-SubCell"/>
</dbReference>
<comment type="subcellular location">
    <subcellularLocation>
        <location evidence="1">Membrane</location>
        <topology evidence="1">Multi-pass membrane protein</topology>
    </subcellularLocation>
</comment>
<keyword evidence="3 6" id="KW-0812">Transmembrane</keyword>
<evidence type="ECO:0000313" key="9">
    <source>
        <dbReference type="Proteomes" id="UP000236884"/>
    </source>
</evidence>
<feature type="transmembrane region" description="Helical" evidence="6">
    <location>
        <begin position="253"/>
        <end position="271"/>
    </location>
</feature>
<evidence type="ECO:0000256" key="4">
    <source>
        <dbReference type="ARBA" id="ARBA00022989"/>
    </source>
</evidence>
<feature type="transmembrane region" description="Helical" evidence="6">
    <location>
        <begin position="219"/>
        <end position="241"/>
    </location>
</feature>
<dbReference type="InterPro" id="IPR050638">
    <property type="entry name" value="AA-Vitamin_Transporters"/>
</dbReference>
<feature type="domain" description="EamA" evidence="7">
    <location>
        <begin position="12"/>
        <end position="144"/>
    </location>
</feature>
<feature type="transmembrane region" description="Helical" evidence="6">
    <location>
        <begin position="128"/>
        <end position="145"/>
    </location>
</feature>
<evidence type="ECO:0000259" key="7">
    <source>
        <dbReference type="Pfam" id="PF00892"/>
    </source>
</evidence>
<comment type="similarity">
    <text evidence="2">Belongs to the EamA transporter family.</text>
</comment>
<dbReference type="PANTHER" id="PTHR32322:SF2">
    <property type="entry name" value="EAMA DOMAIN-CONTAINING PROTEIN"/>
    <property type="match status" value="1"/>
</dbReference>
<feature type="transmembrane region" description="Helical" evidence="6">
    <location>
        <begin position="157"/>
        <end position="177"/>
    </location>
</feature>
<evidence type="ECO:0000256" key="6">
    <source>
        <dbReference type="SAM" id="Phobius"/>
    </source>
</evidence>
<feature type="transmembrane region" description="Helical" evidence="6">
    <location>
        <begin position="277"/>
        <end position="294"/>
    </location>
</feature>
<sequence>MPQARSALANPYVFLALAALCWSGNHVVGRAIAGHVPPFGLAFLRLLIPIVFVWFLARPHIVADWPEIKRNPGILIFLGLLSGTFFVAGQYLGLKYTTALNVSVLNSLSPVMIIGVGALIFRDPLRPIQGFGITLSLLGVLVIIARGDPAMLTSLDLNWGDVIIVGNMAAWAIYSVFLRKRPNIHLMSFMLVSFVVGAIGSIPFAAVEQAIGIHFHLDWTTVIGVAFVALFPGLISSILWIRGVEEIGTNRASPFIHLVPIYSAVLASVFLGEHLQMFHVIGFALILAGIWFAAMSPNAATQSQGERA</sequence>
<gene>
    <name evidence="8" type="ORF">GJW-30_1_03899</name>
</gene>
<dbReference type="KEGG" id="vgo:GJW-30_1_03899"/>
<evidence type="ECO:0000313" key="8">
    <source>
        <dbReference type="EMBL" id="BAT61342.1"/>
    </source>
</evidence>
<dbReference type="AlphaFoldDB" id="A0A0S3PZM5"/>